<feature type="region of interest" description="Disordered" evidence="1">
    <location>
        <begin position="1"/>
        <end position="63"/>
    </location>
</feature>
<accession>A0A2A2LCR7</accession>
<dbReference type="Proteomes" id="UP000218231">
    <property type="component" value="Unassembled WGS sequence"/>
</dbReference>
<evidence type="ECO:0000313" key="2">
    <source>
        <dbReference type="EMBL" id="PAV84036.1"/>
    </source>
</evidence>
<evidence type="ECO:0000256" key="1">
    <source>
        <dbReference type="SAM" id="MobiDB-lite"/>
    </source>
</evidence>
<dbReference type="AlphaFoldDB" id="A0A2A2LCR7"/>
<proteinExistence type="predicted"/>
<dbReference type="OrthoDB" id="5787578at2759"/>
<feature type="compositionally biased region" description="Polar residues" evidence="1">
    <location>
        <begin position="1"/>
        <end position="29"/>
    </location>
</feature>
<comment type="caution">
    <text evidence="2">The sequence shown here is derived from an EMBL/GenBank/DDBJ whole genome shotgun (WGS) entry which is preliminary data.</text>
</comment>
<gene>
    <name evidence="2" type="ORF">WR25_14465</name>
</gene>
<evidence type="ECO:0008006" key="4">
    <source>
        <dbReference type="Google" id="ProtNLM"/>
    </source>
</evidence>
<reference evidence="2 3" key="1">
    <citation type="journal article" date="2017" name="Curr. Biol.">
        <title>Genome architecture and evolution of a unichromosomal asexual nematode.</title>
        <authorList>
            <person name="Fradin H."/>
            <person name="Zegar C."/>
            <person name="Gutwein M."/>
            <person name="Lucas J."/>
            <person name="Kovtun M."/>
            <person name="Corcoran D."/>
            <person name="Baugh L.R."/>
            <person name="Kiontke K."/>
            <person name="Gunsalus K."/>
            <person name="Fitch D.H."/>
            <person name="Piano F."/>
        </authorList>
    </citation>
    <scope>NUCLEOTIDE SEQUENCE [LARGE SCALE GENOMIC DNA]</scope>
    <source>
        <strain evidence="2">PF1309</strain>
    </source>
</reference>
<sequence>MSNTEAKSKPKSTPTSLQGRTSIGRQVTSKAKEKVGELEDAPPTNESGTVVGPLGSSHSNHAPQQISAQVIENWREVIYRIFEYCSENSKVDIVICSPQILSTIAFLIQVGEPEVMHGLIKGFMHDKKELPVTSPETLRHTKDQITDATYEFLSKWQSEIQNSVRPDTFFYARRCIVHNQFCKSYTYHTYTGFDSFEVELKIVKEDDIVDWIKQVLKVTIPGNPFRLWSGLEPGESDMAALRKPDDVIDTTNANQKCPILLWASSYKFSLPANIVENDTVYFDPTITAISDVTQKPLPILHMRFKTQPQNPMRFWPGDSSTEGVLDIPLVNKRLNMFIIFGPLSFLKEQIRRIPDNFANFTNGFQEHNERFLAYVPMWKQNEKAINIAKPIMNLFESNGVFSVGGFGDLGPADAEPSCQKGNRKTPNIQHFDGVSLMNPPDTKNTSRIPSSHKESAVVVTTPYIWLIWDAQKAMPIYACSINYPLLDGDVGGQRNETEKTKRKRCTVM</sequence>
<organism evidence="2 3">
    <name type="scientific">Diploscapter pachys</name>
    <dbReference type="NCBI Taxonomy" id="2018661"/>
    <lineage>
        <taxon>Eukaryota</taxon>
        <taxon>Metazoa</taxon>
        <taxon>Ecdysozoa</taxon>
        <taxon>Nematoda</taxon>
        <taxon>Chromadorea</taxon>
        <taxon>Rhabditida</taxon>
        <taxon>Rhabditina</taxon>
        <taxon>Rhabditomorpha</taxon>
        <taxon>Rhabditoidea</taxon>
        <taxon>Rhabditidae</taxon>
        <taxon>Diploscapter</taxon>
    </lineage>
</organism>
<name>A0A2A2LCR7_9BILA</name>
<dbReference type="EMBL" id="LIAE01006897">
    <property type="protein sequence ID" value="PAV84036.1"/>
    <property type="molecule type" value="Genomic_DNA"/>
</dbReference>
<protein>
    <recommendedName>
        <fullName evidence="4">Serpin domain-containing protein</fullName>
    </recommendedName>
</protein>
<keyword evidence="3" id="KW-1185">Reference proteome</keyword>
<evidence type="ECO:0000313" key="3">
    <source>
        <dbReference type="Proteomes" id="UP000218231"/>
    </source>
</evidence>